<accession>A0ABS7BWY8</accession>
<dbReference type="EMBL" id="JAHZIK010000046">
    <property type="protein sequence ID" value="MBW7453154.1"/>
    <property type="molecule type" value="Genomic_DNA"/>
</dbReference>
<gene>
    <name evidence="10" type="ORF">K0U00_03765</name>
</gene>
<evidence type="ECO:0000256" key="2">
    <source>
        <dbReference type="ARBA" id="ARBA00006490"/>
    </source>
</evidence>
<comment type="cofactor">
    <cofactor evidence="1">
        <name>pyridoxal 5'-phosphate</name>
        <dbReference type="ChEBI" id="CHEBI:597326"/>
    </cofactor>
</comment>
<name>A0ABS7BWY8_9BACL</name>
<comment type="caution">
    <text evidence="10">The sequence shown here is derived from an EMBL/GenBank/DDBJ whole genome shotgun (WGS) entry which is preliminary data.</text>
</comment>
<dbReference type="Gene3D" id="3.90.1150.10">
    <property type="entry name" value="Aspartate Aminotransferase, domain 1"/>
    <property type="match status" value="1"/>
</dbReference>
<reference evidence="10 11" key="1">
    <citation type="submission" date="2021-07" db="EMBL/GenBank/DDBJ databases">
        <title>Paenibacillus radiodurans sp. nov., isolated from the southeastern edge of Tengger Desert.</title>
        <authorList>
            <person name="Zhang G."/>
        </authorList>
    </citation>
    <scope>NUCLEOTIDE SEQUENCE [LARGE SCALE GENOMIC DNA]</scope>
    <source>
        <strain evidence="10 11">CCM 7311</strain>
    </source>
</reference>
<dbReference type="InterPro" id="IPR015424">
    <property type="entry name" value="PyrdxlP-dep_Trfase"/>
</dbReference>
<dbReference type="Gene3D" id="3.40.640.10">
    <property type="entry name" value="Type I PLP-dependent aspartate aminotransferase-like (Major domain)"/>
    <property type="match status" value="1"/>
</dbReference>
<dbReference type="InterPro" id="IPR000192">
    <property type="entry name" value="Aminotrans_V_dom"/>
</dbReference>
<evidence type="ECO:0000256" key="6">
    <source>
        <dbReference type="ARBA" id="ARBA00023004"/>
    </source>
</evidence>
<keyword evidence="3" id="KW-0808">Transferase</keyword>
<dbReference type="RefSeq" id="WP_210045985.1">
    <property type="nucleotide sequence ID" value="NZ_JBHLVU010000007.1"/>
</dbReference>
<keyword evidence="6" id="KW-0408">Iron</keyword>
<keyword evidence="5" id="KW-0663">Pyridoxal phosphate</keyword>
<keyword evidence="4" id="KW-0479">Metal-binding</keyword>
<evidence type="ECO:0000313" key="11">
    <source>
        <dbReference type="Proteomes" id="UP001519887"/>
    </source>
</evidence>
<dbReference type="PIRSF" id="PIRSF005572">
    <property type="entry name" value="NifS"/>
    <property type="match status" value="1"/>
</dbReference>
<evidence type="ECO:0000256" key="5">
    <source>
        <dbReference type="ARBA" id="ARBA00022898"/>
    </source>
</evidence>
<dbReference type="Gene3D" id="1.10.260.50">
    <property type="match status" value="1"/>
</dbReference>
<dbReference type="InterPro" id="IPR015421">
    <property type="entry name" value="PyrdxlP-dep_Trfase_major"/>
</dbReference>
<evidence type="ECO:0000256" key="1">
    <source>
        <dbReference type="ARBA" id="ARBA00001933"/>
    </source>
</evidence>
<evidence type="ECO:0000256" key="8">
    <source>
        <dbReference type="ARBA" id="ARBA00050776"/>
    </source>
</evidence>
<dbReference type="Proteomes" id="UP001519887">
    <property type="component" value="Unassembled WGS sequence"/>
</dbReference>
<dbReference type="InterPro" id="IPR016454">
    <property type="entry name" value="Cysteine_dSase"/>
</dbReference>
<protein>
    <submittedName>
        <fullName evidence="10">Cysteine desulfurase</fullName>
    </submittedName>
</protein>
<comment type="catalytic activity">
    <reaction evidence="8">
        <text>(sulfur carrier)-H + L-cysteine = (sulfur carrier)-SH + L-alanine</text>
        <dbReference type="Rhea" id="RHEA:43892"/>
        <dbReference type="Rhea" id="RHEA-COMP:14737"/>
        <dbReference type="Rhea" id="RHEA-COMP:14739"/>
        <dbReference type="ChEBI" id="CHEBI:29917"/>
        <dbReference type="ChEBI" id="CHEBI:35235"/>
        <dbReference type="ChEBI" id="CHEBI:57972"/>
        <dbReference type="ChEBI" id="CHEBI:64428"/>
        <dbReference type="EC" id="2.8.1.7"/>
    </reaction>
</comment>
<evidence type="ECO:0000259" key="9">
    <source>
        <dbReference type="Pfam" id="PF00266"/>
    </source>
</evidence>
<organism evidence="10 11">
    <name type="scientific">Paenibacillus sepulcri</name>
    <dbReference type="NCBI Taxonomy" id="359917"/>
    <lineage>
        <taxon>Bacteria</taxon>
        <taxon>Bacillati</taxon>
        <taxon>Bacillota</taxon>
        <taxon>Bacilli</taxon>
        <taxon>Bacillales</taxon>
        <taxon>Paenibacillaceae</taxon>
        <taxon>Paenibacillus</taxon>
    </lineage>
</organism>
<dbReference type="InterPro" id="IPR015422">
    <property type="entry name" value="PyrdxlP-dep_Trfase_small"/>
</dbReference>
<proteinExistence type="inferred from homology"/>
<evidence type="ECO:0000256" key="7">
    <source>
        <dbReference type="ARBA" id="ARBA00023014"/>
    </source>
</evidence>
<dbReference type="SUPFAM" id="SSF53383">
    <property type="entry name" value="PLP-dependent transferases"/>
    <property type="match status" value="1"/>
</dbReference>
<keyword evidence="11" id="KW-1185">Reference proteome</keyword>
<dbReference type="PANTHER" id="PTHR11601:SF34">
    <property type="entry name" value="CYSTEINE DESULFURASE"/>
    <property type="match status" value="1"/>
</dbReference>
<keyword evidence="7" id="KW-0411">Iron-sulfur</keyword>
<feature type="domain" description="Aminotransferase class V" evidence="9">
    <location>
        <begin position="15"/>
        <end position="371"/>
    </location>
</feature>
<dbReference type="Pfam" id="PF00266">
    <property type="entry name" value="Aminotran_5"/>
    <property type="match status" value="1"/>
</dbReference>
<evidence type="ECO:0000313" key="10">
    <source>
        <dbReference type="EMBL" id="MBW7453154.1"/>
    </source>
</evidence>
<dbReference type="PANTHER" id="PTHR11601">
    <property type="entry name" value="CYSTEINE DESULFURYLASE FAMILY MEMBER"/>
    <property type="match status" value="1"/>
</dbReference>
<evidence type="ECO:0000256" key="4">
    <source>
        <dbReference type="ARBA" id="ARBA00022723"/>
    </source>
</evidence>
<evidence type="ECO:0000256" key="3">
    <source>
        <dbReference type="ARBA" id="ARBA00022679"/>
    </source>
</evidence>
<sequence>MTAVVQNGTGQNRYYFDYNASTPIDQEVLDEMLPYLQNHYGNPSSSHWATHTIKDAVDLARSRVAGLLGCKPQEIVFTSGGSESNNFAIKGAYFANRHRGNHIVTTKIEHPSVLSPCAFLESIGARVTYVDVDQYGRVHQDDIAAAIAADTILVSVMHANNETGTIQPLHEIAKITRSRGILLHSDAAQSAGKIAVKADALQADLITIAGHKMYAPKGIGALFVKEGTELTPHIHGANHESGRRAGTENVPYIVGLGKAAELAAALHDQIRIKELNDLLWRKLSDTFHDQIVLNGHPEERLPNTLNVSFIGKTGQELLDWVPEIAATTGSACHTGDEDISPVLKAMNVSPDIAAGTVRFSIGRYTTIDDIEHASALIKERLLERE</sequence>
<comment type="similarity">
    <text evidence="2">Belongs to the class-V pyridoxal-phosphate-dependent aminotransferase family. NifS/IscS subfamily.</text>
</comment>